<organism evidence="1 2">
    <name type="scientific">Amaricoccus macauensis</name>
    <dbReference type="NCBI Taxonomy" id="57001"/>
    <lineage>
        <taxon>Bacteria</taxon>
        <taxon>Pseudomonadati</taxon>
        <taxon>Pseudomonadota</taxon>
        <taxon>Alphaproteobacteria</taxon>
        <taxon>Rhodobacterales</taxon>
        <taxon>Paracoccaceae</taxon>
        <taxon>Amaricoccus</taxon>
    </lineage>
</organism>
<reference evidence="1 2" key="1">
    <citation type="submission" date="2020-08" db="EMBL/GenBank/DDBJ databases">
        <title>Genomic Encyclopedia of Type Strains, Phase IV (KMG-IV): sequencing the most valuable type-strain genomes for metagenomic binning, comparative biology and taxonomic classification.</title>
        <authorList>
            <person name="Goeker M."/>
        </authorList>
    </citation>
    <scope>NUCLEOTIDE SEQUENCE [LARGE SCALE GENOMIC DNA]</scope>
    <source>
        <strain evidence="1 2">DSM 101730</strain>
    </source>
</reference>
<evidence type="ECO:0000313" key="1">
    <source>
        <dbReference type="EMBL" id="MBB5223517.1"/>
    </source>
</evidence>
<dbReference type="SUPFAM" id="SSF48576">
    <property type="entry name" value="Terpenoid synthases"/>
    <property type="match status" value="1"/>
</dbReference>
<dbReference type="EMBL" id="JACHFM010000003">
    <property type="protein sequence ID" value="MBB5223517.1"/>
    <property type="molecule type" value="Genomic_DNA"/>
</dbReference>
<sequence length="254" mass="27413">MSKAVAAGDGLAAMVERGDPDRWRTVMTAPEAARPGLFALYAFNLEIARASWVASEPLLAAMRLQWWADAVEEIYAGRPARRHEVVEPLAATIASADLPRRLLDEMIEARRLDAEPPLIDVMTYVDHTAGHLMELAARHLGAEGGALPVVRDFGRATGTAALLRALPELRARGRTPLPDDIAPAAFARDGLAAHARARTHRDRVPASALPALLPGWLTARTLRLAASGDTALEPAPIVARAGLLWRASTGRWWS</sequence>
<dbReference type="Pfam" id="PF00494">
    <property type="entry name" value="SQS_PSY"/>
    <property type="match status" value="1"/>
</dbReference>
<comment type="caution">
    <text evidence="1">The sequence shown here is derived from an EMBL/GenBank/DDBJ whole genome shotgun (WGS) entry which is preliminary data.</text>
</comment>
<protein>
    <submittedName>
        <fullName evidence="1">Phytoene/squalene synthetase</fullName>
    </submittedName>
</protein>
<dbReference type="Gene3D" id="1.10.600.10">
    <property type="entry name" value="Farnesyl Diphosphate Synthase"/>
    <property type="match status" value="1"/>
</dbReference>
<name>A0A840SND7_9RHOB</name>
<dbReference type="Proteomes" id="UP000549457">
    <property type="component" value="Unassembled WGS sequence"/>
</dbReference>
<proteinExistence type="predicted"/>
<evidence type="ECO:0000313" key="2">
    <source>
        <dbReference type="Proteomes" id="UP000549457"/>
    </source>
</evidence>
<dbReference type="AlphaFoldDB" id="A0A840SND7"/>
<accession>A0A840SND7</accession>
<dbReference type="InterPro" id="IPR002060">
    <property type="entry name" value="Squ/phyt_synthse"/>
</dbReference>
<dbReference type="RefSeq" id="WP_343063357.1">
    <property type="nucleotide sequence ID" value="NZ_JACHFM010000003.1"/>
</dbReference>
<dbReference type="InterPro" id="IPR008949">
    <property type="entry name" value="Isoprenoid_synthase_dom_sf"/>
</dbReference>
<gene>
    <name evidence="1" type="ORF">HNP73_003464</name>
</gene>
<keyword evidence="2" id="KW-1185">Reference proteome</keyword>